<evidence type="ECO:0000313" key="5">
    <source>
        <dbReference type="Proteomes" id="UP001418222"/>
    </source>
</evidence>
<reference evidence="4 5" key="1">
    <citation type="journal article" date="2022" name="Nat. Plants">
        <title>Genomes of leafy and leafless Platanthera orchids illuminate the evolution of mycoheterotrophy.</title>
        <authorList>
            <person name="Li M.H."/>
            <person name="Liu K.W."/>
            <person name="Li Z."/>
            <person name="Lu H.C."/>
            <person name="Ye Q.L."/>
            <person name="Zhang D."/>
            <person name="Wang J.Y."/>
            <person name="Li Y.F."/>
            <person name="Zhong Z.M."/>
            <person name="Liu X."/>
            <person name="Yu X."/>
            <person name="Liu D.K."/>
            <person name="Tu X.D."/>
            <person name="Liu B."/>
            <person name="Hao Y."/>
            <person name="Liao X.Y."/>
            <person name="Jiang Y.T."/>
            <person name="Sun W.H."/>
            <person name="Chen J."/>
            <person name="Chen Y.Q."/>
            <person name="Ai Y."/>
            <person name="Zhai J.W."/>
            <person name="Wu S.S."/>
            <person name="Zhou Z."/>
            <person name="Hsiao Y.Y."/>
            <person name="Wu W.L."/>
            <person name="Chen Y.Y."/>
            <person name="Lin Y.F."/>
            <person name="Hsu J.L."/>
            <person name="Li C.Y."/>
            <person name="Wang Z.W."/>
            <person name="Zhao X."/>
            <person name="Zhong W.Y."/>
            <person name="Ma X.K."/>
            <person name="Ma L."/>
            <person name="Huang J."/>
            <person name="Chen G.Z."/>
            <person name="Huang M.Z."/>
            <person name="Huang L."/>
            <person name="Peng D.H."/>
            <person name="Luo Y.B."/>
            <person name="Zou S.Q."/>
            <person name="Chen S.P."/>
            <person name="Lan S."/>
            <person name="Tsai W.C."/>
            <person name="Van de Peer Y."/>
            <person name="Liu Z.J."/>
        </authorList>
    </citation>
    <scope>NUCLEOTIDE SEQUENCE [LARGE SCALE GENOMIC DNA]</scope>
    <source>
        <strain evidence="4">Lor287</strain>
    </source>
</reference>
<gene>
    <name evidence="4" type="ORF">KSP39_PZI009478</name>
</gene>
<dbReference type="SMART" id="SM00741">
    <property type="entry name" value="SapB"/>
    <property type="match status" value="1"/>
</dbReference>
<feature type="signal peptide" evidence="2">
    <location>
        <begin position="1"/>
        <end position="25"/>
    </location>
</feature>
<evidence type="ECO:0000256" key="2">
    <source>
        <dbReference type="SAM" id="SignalP"/>
    </source>
</evidence>
<dbReference type="PROSITE" id="PS50015">
    <property type="entry name" value="SAP_B"/>
    <property type="match status" value="1"/>
</dbReference>
<dbReference type="PANTHER" id="PTHR11480:SF87">
    <property type="entry name" value="PROSAPOSIN-LIKE"/>
    <property type="match status" value="1"/>
</dbReference>
<dbReference type="InterPro" id="IPR011001">
    <property type="entry name" value="Saposin-like"/>
</dbReference>
<dbReference type="SUPFAM" id="SSF47862">
    <property type="entry name" value="Saposin"/>
    <property type="match status" value="1"/>
</dbReference>
<sequence length="190" mass="21596">MMKGKGLAKCFVLVFISLANMNAMSWPETMHNNKVSGKEEKSLANLSLFEEIGKFSKDAFHILSSDLKAKGLETSEAYMHRTTSTLRGLLDDEILCNRTGLCSMKSVTDERNCVACRRAVRDVFYQLKQSKIRKQVMEALLEYCEEGENQEENCKETVYRYAPLILDKLEKLKTNDICRVIGFCDEGVAI</sequence>
<organism evidence="4 5">
    <name type="scientific">Platanthera zijinensis</name>
    <dbReference type="NCBI Taxonomy" id="2320716"/>
    <lineage>
        <taxon>Eukaryota</taxon>
        <taxon>Viridiplantae</taxon>
        <taxon>Streptophyta</taxon>
        <taxon>Embryophyta</taxon>
        <taxon>Tracheophyta</taxon>
        <taxon>Spermatophyta</taxon>
        <taxon>Magnoliopsida</taxon>
        <taxon>Liliopsida</taxon>
        <taxon>Asparagales</taxon>
        <taxon>Orchidaceae</taxon>
        <taxon>Orchidoideae</taxon>
        <taxon>Orchideae</taxon>
        <taxon>Orchidinae</taxon>
        <taxon>Platanthera</taxon>
    </lineage>
</organism>
<comment type="caution">
    <text evidence="4">The sequence shown here is derived from an EMBL/GenBank/DDBJ whole genome shotgun (WGS) entry which is preliminary data.</text>
</comment>
<evidence type="ECO:0000313" key="4">
    <source>
        <dbReference type="EMBL" id="KAK8942943.1"/>
    </source>
</evidence>
<dbReference type="Gene3D" id="1.10.225.10">
    <property type="entry name" value="Saposin-like"/>
    <property type="match status" value="1"/>
</dbReference>
<protein>
    <recommendedName>
        <fullName evidence="3">Saposin B-type domain-containing protein</fullName>
    </recommendedName>
</protein>
<name>A0AAP0G7R3_9ASPA</name>
<dbReference type="Proteomes" id="UP001418222">
    <property type="component" value="Unassembled WGS sequence"/>
</dbReference>
<evidence type="ECO:0000259" key="3">
    <source>
        <dbReference type="PROSITE" id="PS50015"/>
    </source>
</evidence>
<keyword evidence="2" id="KW-0732">Signal</keyword>
<accession>A0AAP0G7R3</accession>
<dbReference type="InterPro" id="IPR008139">
    <property type="entry name" value="SaposinB_dom"/>
</dbReference>
<proteinExistence type="predicted"/>
<keyword evidence="5" id="KW-1185">Reference proteome</keyword>
<keyword evidence="1" id="KW-1015">Disulfide bond</keyword>
<dbReference type="AlphaFoldDB" id="A0AAP0G7R3"/>
<feature type="chain" id="PRO_5042993052" description="Saposin B-type domain-containing protein" evidence="2">
    <location>
        <begin position="26"/>
        <end position="190"/>
    </location>
</feature>
<dbReference type="PANTHER" id="PTHR11480">
    <property type="entry name" value="SAPOSIN-RELATED"/>
    <property type="match status" value="1"/>
</dbReference>
<dbReference type="InterPro" id="IPR051428">
    <property type="entry name" value="Sphingo_Act-Surfact_Prot"/>
</dbReference>
<dbReference type="EMBL" id="JBBWWQ010000007">
    <property type="protein sequence ID" value="KAK8942943.1"/>
    <property type="molecule type" value="Genomic_DNA"/>
</dbReference>
<feature type="domain" description="Saposin B-type" evidence="3">
    <location>
        <begin position="109"/>
        <end position="188"/>
    </location>
</feature>
<evidence type="ECO:0000256" key="1">
    <source>
        <dbReference type="ARBA" id="ARBA00023157"/>
    </source>
</evidence>